<dbReference type="InterPro" id="IPR006164">
    <property type="entry name" value="DNA_bd_Ku70/Ku80"/>
</dbReference>
<evidence type="ECO:0000256" key="1">
    <source>
        <dbReference type="ARBA" id="ARBA00004123"/>
    </source>
</evidence>
<dbReference type="EMBL" id="JBHFFA010000002">
    <property type="protein sequence ID" value="KAL2644979.1"/>
    <property type="molecule type" value="Genomic_DNA"/>
</dbReference>
<comment type="caution">
    <text evidence="16">The sequence shown here is derived from an EMBL/GenBank/DDBJ whole genome shotgun (WGS) entry which is preliminary data.</text>
</comment>
<dbReference type="GO" id="GO:0003678">
    <property type="term" value="F:DNA helicase activity"/>
    <property type="evidence" value="ECO:0007669"/>
    <property type="project" value="UniProtKB-EC"/>
</dbReference>
<keyword evidence="9 14" id="KW-0067">ATP-binding</keyword>
<evidence type="ECO:0000256" key="6">
    <source>
        <dbReference type="ARBA" id="ARBA00022763"/>
    </source>
</evidence>
<dbReference type="Pfam" id="PF02735">
    <property type="entry name" value="Ku"/>
    <property type="match status" value="1"/>
</dbReference>
<reference evidence="16 17" key="1">
    <citation type="submission" date="2024-09" db="EMBL/GenBank/DDBJ databases">
        <title>Chromosome-scale assembly of Riccia fluitans.</title>
        <authorList>
            <person name="Paukszto L."/>
            <person name="Sawicki J."/>
            <person name="Karawczyk K."/>
            <person name="Piernik-Szablinska J."/>
            <person name="Szczecinska M."/>
            <person name="Mazdziarz M."/>
        </authorList>
    </citation>
    <scope>NUCLEOTIDE SEQUENCE [LARGE SCALE GENOMIC DNA]</scope>
    <source>
        <strain evidence="16">Rf_01</strain>
        <tissue evidence="16">Aerial parts of the thallus</tissue>
    </source>
</reference>
<dbReference type="InterPro" id="IPR002035">
    <property type="entry name" value="VWF_A"/>
</dbReference>
<evidence type="ECO:0000256" key="9">
    <source>
        <dbReference type="ARBA" id="ARBA00022840"/>
    </source>
</evidence>
<proteinExistence type="inferred from homology"/>
<evidence type="ECO:0000259" key="15">
    <source>
        <dbReference type="PROSITE" id="PS50234"/>
    </source>
</evidence>
<dbReference type="PROSITE" id="PS50234">
    <property type="entry name" value="VWFA"/>
    <property type="match status" value="1"/>
</dbReference>
<dbReference type="Pfam" id="PF08785">
    <property type="entry name" value="Ku_PK_bind"/>
    <property type="match status" value="1"/>
</dbReference>
<name>A0ABD1ZC41_9MARC</name>
<evidence type="ECO:0000256" key="5">
    <source>
        <dbReference type="ARBA" id="ARBA00022741"/>
    </source>
</evidence>
<keyword evidence="5 14" id="KW-0547">Nucleotide-binding</keyword>
<dbReference type="Pfam" id="PF03730">
    <property type="entry name" value="Ku_C"/>
    <property type="match status" value="1"/>
</dbReference>
<dbReference type="GO" id="GO:0005524">
    <property type="term" value="F:ATP binding"/>
    <property type="evidence" value="ECO:0007669"/>
    <property type="project" value="UniProtKB-UniRule"/>
</dbReference>
<dbReference type="GO" id="GO:0016787">
    <property type="term" value="F:hydrolase activity"/>
    <property type="evidence" value="ECO:0007669"/>
    <property type="project" value="UniProtKB-KW"/>
</dbReference>
<keyword evidence="8 14" id="KW-0347">Helicase</keyword>
<evidence type="ECO:0000256" key="13">
    <source>
        <dbReference type="ARBA" id="ARBA00023242"/>
    </source>
</evidence>
<evidence type="ECO:0000313" key="17">
    <source>
        <dbReference type="Proteomes" id="UP001605036"/>
    </source>
</evidence>
<dbReference type="Gene3D" id="1.25.40.240">
    <property type="entry name" value="Ku, C-terminal domain"/>
    <property type="match status" value="1"/>
</dbReference>
<evidence type="ECO:0000256" key="14">
    <source>
        <dbReference type="PIRNR" id="PIRNR016570"/>
    </source>
</evidence>
<dbReference type="Proteomes" id="UP001605036">
    <property type="component" value="Unassembled WGS sequence"/>
</dbReference>
<dbReference type="FunFam" id="1.25.40.240:FF:000001">
    <property type="entry name" value="X-ray repair cross-complementing protein 5"/>
    <property type="match status" value="1"/>
</dbReference>
<keyword evidence="13 14" id="KW-0539">Nucleus</keyword>
<evidence type="ECO:0000256" key="3">
    <source>
        <dbReference type="ARBA" id="ARBA00007726"/>
    </source>
</evidence>
<evidence type="ECO:0000256" key="4">
    <source>
        <dbReference type="ARBA" id="ARBA00022454"/>
    </source>
</evidence>
<dbReference type="InterPro" id="IPR036494">
    <property type="entry name" value="Ku_C_sf"/>
</dbReference>
<sequence length="717" mass="80287">MARNKETLVILVDIGPSMHPHLEYAAKAVSTLVQRKIIHRQHDEVGLVFFGANETDNELTLEVGGYEHVVVARPISVVSDELARAVDRFPKEHGISDFLDAIVVGLDMIVKKLGPGSKGNKRIYLITDAQSTVREPEEGTKLEQVDILAKQLQQCSISLDVVVIRLRGEKRALVSKTSQENEFLLQSFSSQTKGELVLADSCTTLLGAVKARTVSPTTLFRGDMELTPNMTIQVWVYKKVSQERLPTLKLYSDKAPLIDTSATHQVNLDSEYKSTIDLDVSIAPEQRIKAYKYGPQYVPISSTEEEALSFKTEKGLKIVGFTDRFNVPRHYYMKEANVFIPEPGNERSTVAVSCLVRAMEAEGKVAIVRCIWRARQTNVVLGVLTPCLASEVSIADCFYFNIIPFSEDLREFAFASFKDRPAGQQPTRLQQETADALVQMMDLCPSPGDEILKPENTVNPVLLRFYSFLHLKSLDPEATVPPLDDALRRISEPDERFLQKMEYMLGTFQDQFVLTQNAQKENGDRKFWKDRLEGEEEKPGLLVGGEEAMQTEDGKPLSLEFLTGKKVEEVGSLNPVQDFEALLARRDSDKWVGKAIKEMKKIITDLLDSAYNGNTYEKAMACLVALRNGCVVQEEPTEFNTFLEEIANRCRGKRQNDFWERVVTKNITLISKEETPDSGVTQEEAAAFLIGKSSGQGPEAAVEEEVDEMDALLDDVI</sequence>
<dbReference type="GO" id="GO:0006310">
    <property type="term" value="P:DNA recombination"/>
    <property type="evidence" value="ECO:0007669"/>
    <property type="project" value="UniProtKB-KW"/>
</dbReference>
<comment type="catalytic activity">
    <reaction evidence="14">
        <text>ATP + H2O = ADP + phosphate + H(+)</text>
        <dbReference type="Rhea" id="RHEA:13065"/>
        <dbReference type="ChEBI" id="CHEBI:15377"/>
        <dbReference type="ChEBI" id="CHEBI:15378"/>
        <dbReference type="ChEBI" id="CHEBI:30616"/>
        <dbReference type="ChEBI" id="CHEBI:43474"/>
        <dbReference type="ChEBI" id="CHEBI:456216"/>
        <dbReference type="EC" id="3.6.4.12"/>
    </reaction>
</comment>
<keyword evidence="4" id="KW-0158">Chromosome</keyword>
<dbReference type="InterPro" id="IPR024193">
    <property type="entry name" value="Ku80"/>
</dbReference>
<keyword evidence="12 14" id="KW-0234">DNA repair</keyword>
<dbReference type="CDD" id="cd00873">
    <property type="entry name" value="KU80"/>
    <property type="match status" value="1"/>
</dbReference>
<evidence type="ECO:0000256" key="2">
    <source>
        <dbReference type="ARBA" id="ARBA00004286"/>
    </source>
</evidence>
<comment type="similarity">
    <text evidence="3 14">Belongs to the ku80 family.</text>
</comment>
<dbReference type="InterPro" id="IPR016194">
    <property type="entry name" value="SPOC-like_C_dom_sf"/>
</dbReference>
<dbReference type="GO" id="GO:0006303">
    <property type="term" value="P:double-strand break repair via nonhomologous end joining"/>
    <property type="evidence" value="ECO:0007669"/>
    <property type="project" value="UniProtKB-ARBA"/>
</dbReference>
<keyword evidence="7 14" id="KW-0378">Hydrolase</keyword>
<organism evidence="16 17">
    <name type="scientific">Riccia fluitans</name>
    <dbReference type="NCBI Taxonomy" id="41844"/>
    <lineage>
        <taxon>Eukaryota</taxon>
        <taxon>Viridiplantae</taxon>
        <taxon>Streptophyta</taxon>
        <taxon>Embryophyta</taxon>
        <taxon>Marchantiophyta</taxon>
        <taxon>Marchantiopsida</taxon>
        <taxon>Marchantiidae</taxon>
        <taxon>Marchantiales</taxon>
        <taxon>Ricciaceae</taxon>
        <taxon>Riccia</taxon>
    </lineage>
</organism>
<feature type="domain" description="VWFA" evidence="15">
    <location>
        <begin position="7"/>
        <end position="209"/>
    </location>
</feature>
<dbReference type="Gene3D" id="3.40.50.410">
    <property type="entry name" value="von Willebrand factor, type A domain"/>
    <property type="match status" value="1"/>
</dbReference>
<dbReference type="FunFam" id="1.10.1600.10:FF:000002">
    <property type="entry name" value="X-ray repair cross-complementing protein 5"/>
    <property type="match status" value="1"/>
</dbReference>
<dbReference type="PANTHER" id="PTHR12604:SF4">
    <property type="entry name" value="X-RAY REPAIR CROSS-COMPLEMENTING PROTEIN 5"/>
    <property type="match status" value="1"/>
</dbReference>
<dbReference type="InterPro" id="IPR005161">
    <property type="entry name" value="Ku_N"/>
</dbReference>
<dbReference type="GO" id="GO:0005694">
    <property type="term" value="C:chromosome"/>
    <property type="evidence" value="ECO:0007669"/>
    <property type="project" value="UniProtKB-SubCell"/>
</dbReference>
<keyword evidence="6 14" id="KW-0227">DNA damage</keyword>
<dbReference type="Gene3D" id="2.40.290.10">
    <property type="match status" value="1"/>
</dbReference>
<dbReference type="EC" id="3.6.4.12" evidence="14"/>
<evidence type="ECO:0000313" key="16">
    <source>
        <dbReference type="EMBL" id="KAL2644979.1"/>
    </source>
</evidence>
<dbReference type="InterPro" id="IPR005160">
    <property type="entry name" value="Ku_C"/>
</dbReference>
<comment type="subcellular location">
    <subcellularLocation>
        <location evidence="2">Chromosome</location>
    </subcellularLocation>
    <subcellularLocation>
        <location evidence="1 14">Nucleus</location>
    </subcellularLocation>
</comment>
<keyword evidence="17" id="KW-1185">Reference proteome</keyword>
<dbReference type="InterPro" id="IPR014893">
    <property type="entry name" value="Ku_PK_bind"/>
</dbReference>
<dbReference type="SMART" id="SM00327">
    <property type="entry name" value="VWA"/>
    <property type="match status" value="1"/>
</dbReference>
<evidence type="ECO:0000256" key="10">
    <source>
        <dbReference type="ARBA" id="ARBA00023125"/>
    </source>
</evidence>
<dbReference type="PANTHER" id="PTHR12604">
    <property type="entry name" value="KU AUTOANTIGEN DNA HELICASE"/>
    <property type="match status" value="1"/>
</dbReference>
<accession>A0ABD1ZC41</accession>
<dbReference type="PIRSF" id="PIRSF016570">
    <property type="entry name" value="Ku80"/>
    <property type="match status" value="1"/>
</dbReference>
<dbReference type="AlphaFoldDB" id="A0ABD1ZC41"/>
<dbReference type="FunFam" id="2.40.290.10:FF:000006">
    <property type="entry name" value="ATP-dependent DNA helicase 2 subunit KU80"/>
    <property type="match status" value="1"/>
</dbReference>
<evidence type="ECO:0000256" key="11">
    <source>
        <dbReference type="ARBA" id="ARBA00023172"/>
    </source>
</evidence>
<dbReference type="SUPFAM" id="SSF101420">
    <property type="entry name" value="C-terminal domain of Ku80"/>
    <property type="match status" value="1"/>
</dbReference>
<keyword evidence="11 14" id="KW-0233">DNA recombination</keyword>
<dbReference type="SUPFAM" id="SSF53300">
    <property type="entry name" value="vWA-like"/>
    <property type="match status" value="1"/>
</dbReference>
<gene>
    <name evidence="16" type="ORF">R1flu_012566</name>
</gene>
<dbReference type="Pfam" id="PF03731">
    <property type="entry name" value="Ku_N"/>
    <property type="match status" value="1"/>
</dbReference>
<evidence type="ECO:0000256" key="12">
    <source>
        <dbReference type="ARBA" id="ARBA00023204"/>
    </source>
</evidence>
<dbReference type="GO" id="GO:0003677">
    <property type="term" value="F:DNA binding"/>
    <property type="evidence" value="ECO:0007669"/>
    <property type="project" value="UniProtKB-KW"/>
</dbReference>
<evidence type="ECO:0000256" key="7">
    <source>
        <dbReference type="ARBA" id="ARBA00022801"/>
    </source>
</evidence>
<keyword evidence="10 14" id="KW-0238">DNA-binding</keyword>
<dbReference type="SMART" id="SM00559">
    <property type="entry name" value="Ku78"/>
    <property type="match status" value="1"/>
</dbReference>
<comment type="function">
    <text evidence="14">Single-stranded DNA-dependent ATP-dependent helicase.</text>
</comment>
<protein>
    <recommendedName>
        <fullName evidence="14">ATP-dependent DNA helicase 2 subunit KU80</fullName>
        <ecNumber evidence="14">3.6.4.12</ecNumber>
    </recommendedName>
</protein>
<dbReference type="GO" id="GO:0005634">
    <property type="term" value="C:nucleus"/>
    <property type="evidence" value="ECO:0007669"/>
    <property type="project" value="UniProtKB-SubCell"/>
</dbReference>
<dbReference type="InterPro" id="IPR036465">
    <property type="entry name" value="vWFA_dom_sf"/>
</dbReference>
<dbReference type="Gene3D" id="1.10.1600.10">
    <property type="match status" value="1"/>
</dbReference>
<dbReference type="SUPFAM" id="SSF100939">
    <property type="entry name" value="SPOC domain-like"/>
    <property type="match status" value="1"/>
</dbReference>
<evidence type="ECO:0000256" key="8">
    <source>
        <dbReference type="ARBA" id="ARBA00022806"/>
    </source>
</evidence>